<dbReference type="InterPro" id="IPR007497">
    <property type="entry name" value="SIMPL/DUF541"/>
</dbReference>
<gene>
    <name evidence="1" type="ORF">HY220_03530</name>
</gene>
<dbReference type="Proteomes" id="UP000808388">
    <property type="component" value="Unassembled WGS sequence"/>
</dbReference>
<dbReference type="Gene3D" id="3.30.110.170">
    <property type="entry name" value="Protein of unknown function (DUF541), domain 1"/>
    <property type="match status" value="1"/>
</dbReference>
<reference evidence="1" key="1">
    <citation type="submission" date="2020-07" db="EMBL/GenBank/DDBJ databases">
        <title>Huge and variable diversity of episymbiotic CPR bacteria and DPANN archaea in groundwater ecosystems.</title>
        <authorList>
            <person name="He C.Y."/>
            <person name="Keren R."/>
            <person name="Whittaker M."/>
            <person name="Farag I.F."/>
            <person name="Doudna J."/>
            <person name="Cate J.H.D."/>
            <person name="Banfield J.F."/>
        </authorList>
    </citation>
    <scope>NUCLEOTIDE SEQUENCE</scope>
    <source>
        <strain evidence="1">NC_groundwater_972_Pr1_S-0.2um_49_27</strain>
    </source>
</reference>
<sequence length="254" mass="27552">MEMNENERWGHHSSWLKKAIGLALILVALVWVAKSLKEYKYIGSNPNETHTISVTGEGKVFIRADVATVQVSITSDAGPTDLSEAQAKNSSRANGIIQFAKSQGLKETDIKTLNYSIYPRYNYSQNGQEFLGYSIRQDIQFKIRDLNKVGRVLNGAVTSGANEVSNLQFTVDDPKKPSGDARAAAIKDAKDKAQKLASDLGVRLVRITSYSESGSTPPPIFYGEAAGKGGGPVPSIQPGQNEVDSNVAITYEIE</sequence>
<dbReference type="PANTHER" id="PTHR34387:SF2">
    <property type="entry name" value="SLR1258 PROTEIN"/>
    <property type="match status" value="1"/>
</dbReference>
<dbReference type="PANTHER" id="PTHR34387">
    <property type="entry name" value="SLR1258 PROTEIN"/>
    <property type="match status" value="1"/>
</dbReference>
<dbReference type="InterPro" id="IPR052022">
    <property type="entry name" value="26kDa_periplasmic_antigen"/>
</dbReference>
<evidence type="ECO:0000313" key="1">
    <source>
        <dbReference type="EMBL" id="MBI3627783.1"/>
    </source>
</evidence>
<protein>
    <submittedName>
        <fullName evidence="1">SIMPL domain-containing protein</fullName>
    </submittedName>
</protein>
<dbReference type="EMBL" id="JACQCQ010000012">
    <property type="protein sequence ID" value="MBI3627783.1"/>
    <property type="molecule type" value="Genomic_DNA"/>
</dbReference>
<name>A0A9D6LQI8_9BACT</name>
<evidence type="ECO:0000313" key="2">
    <source>
        <dbReference type="Proteomes" id="UP000808388"/>
    </source>
</evidence>
<proteinExistence type="predicted"/>
<organism evidence="1 2">
    <name type="scientific">Candidatus Sungiibacteriota bacterium</name>
    <dbReference type="NCBI Taxonomy" id="2750080"/>
    <lineage>
        <taxon>Bacteria</taxon>
        <taxon>Candidatus Sungiibacteriota</taxon>
    </lineage>
</organism>
<dbReference type="AlphaFoldDB" id="A0A9D6LQI8"/>
<dbReference type="Pfam" id="PF04402">
    <property type="entry name" value="SIMPL"/>
    <property type="match status" value="1"/>
</dbReference>
<dbReference type="Gene3D" id="3.30.70.2970">
    <property type="entry name" value="Protein of unknown function (DUF541), domain 2"/>
    <property type="match status" value="1"/>
</dbReference>
<accession>A0A9D6LQI8</accession>
<dbReference type="GO" id="GO:0006974">
    <property type="term" value="P:DNA damage response"/>
    <property type="evidence" value="ECO:0007669"/>
    <property type="project" value="TreeGrafter"/>
</dbReference>
<comment type="caution">
    <text evidence="1">The sequence shown here is derived from an EMBL/GenBank/DDBJ whole genome shotgun (WGS) entry which is preliminary data.</text>
</comment>